<comment type="similarity">
    <text evidence="7">Belongs to the PINc/VapC protein family.</text>
</comment>
<keyword evidence="5" id="KW-0378">Hydrolase</keyword>
<gene>
    <name evidence="8" type="ORF">NIES37_41840</name>
</gene>
<keyword evidence="9" id="KW-1185">Reference proteome</keyword>
<evidence type="ECO:0000256" key="4">
    <source>
        <dbReference type="ARBA" id="ARBA00022723"/>
    </source>
</evidence>
<dbReference type="AlphaFoldDB" id="A0A1Z4N3D9"/>
<evidence type="ECO:0000256" key="1">
    <source>
        <dbReference type="ARBA" id="ARBA00001946"/>
    </source>
</evidence>
<keyword evidence="6" id="KW-0460">Magnesium</keyword>
<dbReference type="Proteomes" id="UP000218785">
    <property type="component" value="Chromosome"/>
</dbReference>
<organism evidence="8 9">
    <name type="scientific">Tolypothrix tenuis PCC 7101</name>
    <dbReference type="NCBI Taxonomy" id="231146"/>
    <lineage>
        <taxon>Bacteria</taxon>
        <taxon>Bacillati</taxon>
        <taxon>Cyanobacteriota</taxon>
        <taxon>Cyanophyceae</taxon>
        <taxon>Nostocales</taxon>
        <taxon>Tolypothrichaceae</taxon>
        <taxon>Tolypothrix</taxon>
    </lineage>
</organism>
<dbReference type="PANTHER" id="PTHR33653:SF1">
    <property type="entry name" value="RIBONUCLEASE VAPC2"/>
    <property type="match status" value="1"/>
</dbReference>
<evidence type="ECO:0000313" key="9">
    <source>
        <dbReference type="Proteomes" id="UP000218785"/>
    </source>
</evidence>
<dbReference type="Gene3D" id="3.40.50.1010">
    <property type="entry name" value="5'-nuclease"/>
    <property type="match status" value="1"/>
</dbReference>
<dbReference type="SUPFAM" id="SSF88723">
    <property type="entry name" value="PIN domain-like"/>
    <property type="match status" value="1"/>
</dbReference>
<dbReference type="GO" id="GO:0004518">
    <property type="term" value="F:nuclease activity"/>
    <property type="evidence" value="ECO:0007669"/>
    <property type="project" value="UniProtKB-KW"/>
</dbReference>
<dbReference type="InterPro" id="IPR050556">
    <property type="entry name" value="Type_II_TA_system_RNase"/>
</dbReference>
<dbReference type="PANTHER" id="PTHR33653">
    <property type="entry name" value="RIBONUCLEASE VAPC2"/>
    <property type="match status" value="1"/>
</dbReference>
<dbReference type="InterPro" id="IPR029060">
    <property type="entry name" value="PIN-like_dom_sf"/>
</dbReference>
<dbReference type="EMBL" id="AP018248">
    <property type="protein sequence ID" value="BAZ00195.1"/>
    <property type="molecule type" value="Genomic_DNA"/>
</dbReference>
<evidence type="ECO:0000256" key="3">
    <source>
        <dbReference type="ARBA" id="ARBA00022722"/>
    </source>
</evidence>
<dbReference type="CDD" id="cd09881">
    <property type="entry name" value="PIN_VapC4-5_FitB-like"/>
    <property type="match status" value="1"/>
</dbReference>
<evidence type="ECO:0000256" key="5">
    <source>
        <dbReference type="ARBA" id="ARBA00022801"/>
    </source>
</evidence>
<sequence length="142" mass="15914">MKYLLDTDHISFLQRRSGSEFTRLIERMGQHSSADFALSIISFHEQVLGAHNFINRAQTNTDIIRGYALLLGTLQGFATAPILSFDARAIAVFDALRGQRVRVSTMDLRIAAIAISRDLVLLTRNASDFSKIPGLMMEDWTI</sequence>
<keyword evidence="4" id="KW-0479">Metal-binding</keyword>
<name>A0A1Z4N3D9_9CYAN</name>
<evidence type="ECO:0000256" key="6">
    <source>
        <dbReference type="ARBA" id="ARBA00022842"/>
    </source>
</evidence>
<dbReference type="KEGG" id="ttq:NIES37_41840"/>
<evidence type="ECO:0000256" key="7">
    <source>
        <dbReference type="ARBA" id="ARBA00038093"/>
    </source>
</evidence>
<keyword evidence="2" id="KW-1277">Toxin-antitoxin system</keyword>
<dbReference type="GO" id="GO:0016787">
    <property type="term" value="F:hydrolase activity"/>
    <property type="evidence" value="ECO:0007669"/>
    <property type="project" value="UniProtKB-KW"/>
</dbReference>
<accession>A0A1Z4N3D9</accession>
<protein>
    <submittedName>
        <fullName evidence="8">Virulence-associated protein VapC homolog</fullName>
    </submittedName>
</protein>
<evidence type="ECO:0000313" key="8">
    <source>
        <dbReference type="EMBL" id="BAZ00195.1"/>
    </source>
</evidence>
<keyword evidence="3" id="KW-0540">Nuclease</keyword>
<evidence type="ECO:0000256" key="2">
    <source>
        <dbReference type="ARBA" id="ARBA00022649"/>
    </source>
</evidence>
<dbReference type="GO" id="GO:0046872">
    <property type="term" value="F:metal ion binding"/>
    <property type="evidence" value="ECO:0007669"/>
    <property type="project" value="UniProtKB-KW"/>
</dbReference>
<comment type="cofactor">
    <cofactor evidence="1">
        <name>Mg(2+)</name>
        <dbReference type="ChEBI" id="CHEBI:18420"/>
    </cofactor>
</comment>
<reference evidence="8 9" key="1">
    <citation type="submission" date="2017-06" db="EMBL/GenBank/DDBJ databases">
        <title>Genome sequencing of cyanobaciteial culture collection at National Institute for Environmental Studies (NIES).</title>
        <authorList>
            <person name="Hirose Y."/>
            <person name="Shimura Y."/>
            <person name="Fujisawa T."/>
            <person name="Nakamura Y."/>
            <person name="Kawachi M."/>
        </authorList>
    </citation>
    <scope>NUCLEOTIDE SEQUENCE [LARGE SCALE GENOMIC DNA]</scope>
    <source>
        <strain evidence="8 9">NIES-37</strain>
    </source>
</reference>
<proteinExistence type="inferred from homology"/>